<dbReference type="Pfam" id="PF00145">
    <property type="entry name" value="DNA_methylase"/>
    <property type="match status" value="1"/>
</dbReference>
<dbReference type="PROSITE" id="PS51679">
    <property type="entry name" value="SAM_MT_C5"/>
    <property type="match status" value="1"/>
</dbReference>
<sequence>MARRAQKDGLLADLTGLGGSAGGRTLREALGKDAGEFDEVKQARKFVDLFSGCGGLSLGLSLAGMRGLFAIERDDMAFETFSTNFIGDDSPEAYRFMWPSWLDQRAWGIDEVLGEHKEQLEQLRGEVEVLAGAPPCQGFSFAGRRIEDDPRNLLFNKYVEVVEALQPNVLVLENVPGMQVAHKSGAVVDLQSGRSPRKQSFYERLADSLDAAGYVVKAELLDASRFGVPQKRSRLIAIGIRKGLLPFLAGGIDRVFALLEEARCQQLRELGVGEVISAADAISDLEIGDRPMVPCTDAQSPRGFFEATPRSAMTTYQELMRQGASGTPNSMRLARHRDEVRQRFARILLECRKGVRMNDEARLGYGLKKHRIYPMSPTEPAPTITTLPDDVLHYSEPRILTVRESARIQSFPDWFLFKGKYTTGGDRRTRECPRYTQVGNAVPPYLARVIGMAVSQALKEIELAQADFATSELRTVAAAE</sequence>
<evidence type="ECO:0000256" key="4">
    <source>
        <dbReference type="ARBA" id="ARBA00022691"/>
    </source>
</evidence>
<reference evidence="10 12" key="2">
    <citation type="submission" date="2016-08" db="EMBL/GenBank/DDBJ databases">
        <authorList>
            <person name="Varghese N."/>
            <person name="Submissions Spin"/>
        </authorList>
    </citation>
    <scope>NUCLEOTIDE SEQUENCE [LARGE SCALE GENOMIC DNA]</scope>
    <source>
        <strain evidence="10 12">HL-109</strain>
    </source>
</reference>
<dbReference type="GO" id="GO:0044027">
    <property type="term" value="P:negative regulation of gene expression via chromosomal CpG island methylation"/>
    <property type="evidence" value="ECO:0007669"/>
    <property type="project" value="TreeGrafter"/>
</dbReference>
<dbReference type="NCBIfam" id="TIGR00675">
    <property type="entry name" value="dcm"/>
    <property type="match status" value="1"/>
</dbReference>
<dbReference type="EC" id="2.1.1.37" evidence="1"/>
<dbReference type="Gene3D" id="3.90.120.10">
    <property type="entry name" value="DNA Methylase, subunit A, domain 2"/>
    <property type="match status" value="1"/>
</dbReference>
<dbReference type="InterPro" id="IPR029063">
    <property type="entry name" value="SAM-dependent_MTases_sf"/>
</dbReference>
<accession>A0A0P7X413</accession>
<evidence type="ECO:0000256" key="8">
    <source>
        <dbReference type="RuleBase" id="RU000416"/>
    </source>
</evidence>
<dbReference type="Gene3D" id="3.40.50.150">
    <property type="entry name" value="Vaccinia Virus protein VP39"/>
    <property type="match status" value="1"/>
</dbReference>
<dbReference type="GO" id="GO:0009307">
    <property type="term" value="P:DNA restriction-modification system"/>
    <property type="evidence" value="ECO:0007669"/>
    <property type="project" value="UniProtKB-KW"/>
</dbReference>
<dbReference type="PANTHER" id="PTHR10629:SF52">
    <property type="entry name" value="DNA (CYTOSINE-5)-METHYLTRANSFERASE 1"/>
    <property type="match status" value="1"/>
</dbReference>
<feature type="active site" evidence="7">
    <location>
        <position position="136"/>
    </location>
</feature>
<reference evidence="9 11" key="1">
    <citation type="submission" date="2015-09" db="EMBL/GenBank/DDBJ databases">
        <title>Identification and resolution of microdiversity through metagenomic sequencing of parallel consortia.</title>
        <authorList>
            <person name="Nelson W.C."/>
            <person name="Romine M.F."/>
            <person name="Lindemann S.R."/>
        </authorList>
    </citation>
    <scope>NUCLEOTIDE SEQUENCE [LARGE SCALE GENOMIC DNA]</scope>
    <source>
        <strain evidence="9">HL-109</strain>
    </source>
</reference>
<dbReference type="GO" id="GO:0032259">
    <property type="term" value="P:methylation"/>
    <property type="evidence" value="ECO:0007669"/>
    <property type="project" value="UniProtKB-KW"/>
</dbReference>
<dbReference type="Proteomes" id="UP000182800">
    <property type="component" value="Unassembled WGS sequence"/>
</dbReference>
<evidence type="ECO:0000313" key="9">
    <source>
        <dbReference type="EMBL" id="KPQ09368.1"/>
    </source>
</evidence>
<dbReference type="InterPro" id="IPR031303">
    <property type="entry name" value="C5_meth_CS"/>
</dbReference>
<protein>
    <recommendedName>
        <fullName evidence="1">DNA (cytosine-5-)-methyltransferase</fullName>
        <ecNumber evidence="1">2.1.1.37</ecNumber>
    </recommendedName>
</protein>
<evidence type="ECO:0000313" key="10">
    <source>
        <dbReference type="EMBL" id="SCC79017.1"/>
    </source>
</evidence>
<gene>
    <name evidence="9" type="primary">dcm-2</name>
    <name evidence="10" type="ORF">GA0071312_0625</name>
    <name evidence="9" type="ORF">HLUCCO17_15350</name>
</gene>
<dbReference type="GO" id="GO:0003886">
    <property type="term" value="F:DNA (cytosine-5-)-methyltransferase activity"/>
    <property type="evidence" value="ECO:0007669"/>
    <property type="project" value="UniProtKB-EC"/>
</dbReference>
<evidence type="ECO:0000313" key="12">
    <source>
        <dbReference type="Proteomes" id="UP000182800"/>
    </source>
</evidence>
<keyword evidence="3 7" id="KW-0808">Transferase</keyword>
<proteinExistence type="inferred from homology"/>
<dbReference type="AlphaFoldDB" id="A0A0P7X413"/>
<dbReference type="EMBL" id="FMBM01000001">
    <property type="protein sequence ID" value="SCC79017.1"/>
    <property type="molecule type" value="Genomic_DNA"/>
</dbReference>
<dbReference type="SUPFAM" id="SSF53335">
    <property type="entry name" value="S-adenosyl-L-methionine-dependent methyltransferases"/>
    <property type="match status" value="1"/>
</dbReference>
<dbReference type="RefSeq" id="WP_083204265.1">
    <property type="nucleotide sequence ID" value="NZ_FMBM01000001.1"/>
</dbReference>
<comment type="catalytic activity">
    <reaction evidence="6">
        <text>a 2'-deoxycytidine in DNA + S-adenosyl-L-methionine = a 5-methyl-2'-deoxycytidine in DNA + S-adenosyl-L-homocysteine + H(+)</text>
        <dbReference type="Rhea" id="RHEA:13681"/>
        <dbReference type="Rhea" id="RHEA-COMP:11369"/>
        <dbReference type="Rhea" id="RHEA-COMP:11370"/>
        <dbReference type="ChEBI" id="CHEBI:15378"/>
        <dbReference type="ChEBI" id="CHEBI:57856"/>
        <dbReference type="ChEBI" id="CHEBI:59789"/>
        <dbReference type="ChEBI" id="CHEBI:85452"/>
        <dbReference type="ChEBI" id="CHEBI:85454"/>
        <dbReference type="EC" id="2.1.1.37"/>
    </reaction>
</comment>
<evidence type="ECO:0000256" key="5">
    <source>
        <dbReference type="ARBA" id="ARBA00022747"/>
    </source>
</evidence>
<evidence type="ECO:0000256" key="2">
    <source>
        <dbReference type="ARBA" id="ARBA00022603"/>
    </source>
</evidence>
<name>A0A0P7X413_9HYPH</name>
<dbReference type="PROSITE" id="PS00095">
    <property type="entry name" value="C5_MTASE_2"/>
    <property type="match status" value="1"/>
</dbReference>
<dbReference type="PRINTS" id="PR00105">
    <property type="entry name" value="C5METTRFRASE"/>
</dbReference>
<evidence type="ECO:0000256" key="3">
    <source>
        <dbReference type="ARBA" id="ARBA00022679"/>
    </source>
</evidence>
<dbReference type="PANTHER" id="PTHR10629">
    <property type="entry name" value="CYTOSINE-SPECIFIC METHYLTRANSFERASE"/>
    <property type="match status" value="1"/>
</dbReference>
<dbReference type="PATRIC" id="fig|1653334.4.peg.1227"/>
<evidence type="ECO:0000256" key="7">
    <source>
        <dbReference type="PROSITE-ProRule" id="PRU01016"/>
    </source>
</evidence>
<evidence type="ECO:0000256" key="1">
    <source>
        <dbReference type="ARBA" id="ARBA00011975"/>
    </source>
</evidence>
<keyword evidence="5" id="KW-0680">Restriction system</keyword>
<dbReference type="InterPro" id="IPR001525">
    <property type="entry name" value="C5_MeTfrase"/>
</dbReference>
<dbReference type="GO" id="GO:0003677">
    <property type="term" value="F:DNA binding"/>
    <property type="evidence" value="ECO:0007669"/>
    <property type="project" value="TreeGrafter"/>
</dbReference>
<keyword evidence="12" id="KW-1185">Reference proteome</keyword>
<dbReference type="InterPro" id="IPR050390">
    <property type="entry name" value="C5-Methyltransferase"/>
</dbReference>
<evidence type="ECO:0000313" key="11">
    <source>
        <dbReference type="Proteomes" id="UP000050497"/>
    </source>
</evidence>
<dbReference type="OrthoDB" id="9813719at2"/>
<comment type="similarity">
    <text evidence="7 8">Belongs to the class I-like SAM-binding methyltransferase superfamily. C5-methyltransferase family.</text>
</comment>
<evidence type="ECO:0000256" key="6">
    <source>
        <dbReference type="ARBA" id="ARBA00047422"/>
    </source>
</evidence>
<keyword evidence="4 7" id="KW-0949">S-adenosyl-L-methionine</keyword>
<dbReference type="STRING" id="1653334.GA0071312_0625"/>
<dbReference type="Proteomes" id="UP000050497">
    <property type="component" value="Unassembled WGS sequence"/>
</dbReference>
<comment type="caution">
    <text evidence="9">The sequence shown here is derived from an EMBL/GenBank/DDBJ whole genome shotgun (WGS) entry which is preliminary data.</text>
</comment>
<dbReference type="EMBL" id="LJSX01000029">
    <property type="protein sequence ID" value="KPQ09368.1"/>
    <property type="molecule type" value="Genomic_DNA"/>
</dbReference>
<organism evidence="9 11">
    <name type="scientific">Saliniramus fredricksonii</name>
    <dbReference type="NCBI Taxonomy" id="1653334"/>
    <lineage>
        <taxon>Bacteria</taxon>
        <taxon>Pseudomonadati</taxon>
        <taxon>Pseudomonadota</taxon>
        <taxon>Alphaproteobacteria</taxon>
        <taxon>Hyphomicrobiales</taxon>
        <taxon>Salinarimonadaceae</taxon>
        <taxon>Saliniramus</taxon>
    </lineage>
</organism>
<keyword evidence="2 7" id="KW-0489">Methyltransferase</keyword>